<evidence type="ECO:0008006" key="3">
    <source>
        <dbReference type="Google" id="ProtNLM"/>
    </source>
</evidence>
<accession>A0A3B1BYP9</accession>
<organism evidence="2">
    <name type="scientific">hydrothermal vent metagenome</name>
    <dbReference type="NCBI Taxonomy" id="652676"/>
    <lineage>
        <taxon>unclassified sequences</taxon>
        <taxon>metagenomes</taxon>
        <taxon>ecological metagenomes</taxon>
    </lineage>
</organism>
<sequence>YHLGLLRDAVRGKIDWFSNPYEFATSYTKEPGPSTYFLPFSILSIPLLGHSIQAGYNLLILLSLFFGGLSAYLFTKRVTGSLAGGLAGGLLFDIVPVRLTELYGGHPSGFALFLFPLTLYFFDKALFGRSFFYSALAGICSVALAYQYLFFSYFLLIFLLPYSIFRLVPAVKSAIKAARMKKLIVASLPFLAGIGLTLYAGMSFDSGFLGGSTSEGGRSMAEIALFSPPVKGAIDKTSGMSVYLGYALLLLPVSIIIAFILRKKGDREGNEILFFVSVFIISYCLAFGLSLDQYVPLYSFFYDHFPYFSLSRTPAKIMVIAIFAISVLAGYVVKYTWRRGLPIRIAGVLLIAFIAADFHPGGPIGVTFLDKENKIYAAIAKDGSADNKVLNLPIWPGDSAWSSIYQFYAVESGTYMLNGYSPLVAKKYIDNIFWPLVAMNSGAVGKKEVDLLKNEGVKWIVFHE</sequence>
<feature type="transmembrane region" description="Helical" evidence="1">
    <location>
        <begin position="183"/>
        <end position="202"/>
    </location>
</feature>
<protein>
    <recommendedName>
        <fullName evidence="3">Glycosyltransferase RgtA/B/C/D-like domain-containing protein</fullName>
    </recommendedName>
</protein>
<feature type="transmembrane region" description="Helical" evidence="1">
    <location>
        <begin position="315"/>
        <end position="333"/>
    </location>
</feature>
<dbReference type="AlphaFoldDB" id="A0A3B1BYP9"/>
<keyword evidence="1" id="KW-1133">Transmembrane helix</keyword>
<feature type="transmembrane region" description="Helical" evidence="1">
    <location>
        <begin position="131"/>
        <end position="148"/>
    </location>
</feature>
<keyword evidence="1" id="KW-0472">Membrane</keyword>
<name>A0A3B1BYP9_9ZZZZ</name>
<proteinExistence type="predicted"/>
<feature type="transmembrane region" description="Helical" evidence="1">
    <location>
        <begin position="243"/>
        <end position="261"/>
    </location>
</feature>
<keyword evidence="1" id="KW-0812">Transmembrane</keyword>
<feature type="transmembrane region" description="Helical" evidence="1">
    <location>
        <begin position="54"/>
        <end position="74"/>
    </location>
</feature>
<reference evidence="2" key="1">
    <citation type="submission" date="2018-06" db="EMBL/GenBank/DDBJ databases">
        <authorList>
            <person name="Zhirakovskaya E."/>
        </authorList>
    </citation>
    <scope>NUCLEOTIDE SEQUENCE</scope>
</reference>
<feature type="transmembrane region" description="Helical" evidence="1">
    <location>
        <begin position="105"/>
        <end position="122"/>
    </location>
</feature>
<feature type="non-terminal residue" evidence="2">
    <location>
        <position position="1"/>
    </location>
</feature>
<dbReference type="EMBL" id="UOGB01000154">
    <property type="protein sequence ID" value="VAX19621.1"/>
    <property type="molecule type" value="Genomic_DNA"/>
</dbReference>
<evidence type="ECO:0000313" key="2">
    <source>
        <dbReference type="EMBL" id="VAX19621.1"/>
    </source>
</evidence>
<feature type="transmembrane region" description="Helical" evidence="1">
    <location>
        <begin position="345"/>
        <end position="369"/>
    </location>
</feature>
<feature type="transmembrane region" description="Helical" evidence="1">
    <location>
        <begin position="273"/>
        <end position="295"/>
    </location>
</feature>
<evidence type="ECO:0000256" key="1">
    <source>
        <dbReference type="SAM" id="Phobius"/>
    </source>
</evidence>
<feature type="non-terminal residue" evidence="2">
    <location>
        <position position="464"/>
    </location>
</feature>
<gene>
    <name evidence="2" type="ORF">MNBD_NITROSPINAE03-737</name>
</gene>